<dbReference type="SMART" id="SM01119">
    <property type="entry name" value="D-ser_dehydrat"/>
    <property type="match status" value="1"/>
</dbReference>
<dbReference type="PANTHER" id="PTHR28004">
    <property type="entry name" value="ZGC:162816-RELATED"/>
    <property type="match status" value="1"/>
</dbReference>
<dbReference type="Gene3D" id="2.40.37.20">
    <property type="entry name" value="D-serine dehydratase-like domain"/>
    <property type="match status" value="1"/>
</dbReference>
<dbReference type="PANTHER" id="PTHR28004:SF2">
    <property type="entry name" value="D-SERINE DEHYDRATASE"/>
    <property type="match status" value="1"/>
</dbReference>
<dbReference type="EMBL" id="JPME01000010">
    <property type="protein sequence ID" value="KEZ90789.1"/>
    <property type="molecule type" value="Genomic_DNA"/>
</dbReference>
<dbReference type="AlphaFoldDB" id="A0A084JPA5"/>
<comment type="caution">
    <text evidence="4">The sequence shown here is derived from an EMBL/GenBank/DDBJ whole genome shotgun (WGS) entry which is preliminary data.</text>
</comment>
<accession>A0A084JPA5</accession>
<evidence type="ECO:0000259" key="3">
    <source>
        <dbReference type="SMART" id="SM01119"/>
    </source>
</evidence>
<dbReference type="InterPro" id="IPR001608">
    <property type="entry name" value="Ala_racemase_N"/>
</dbReference>
<dbReference type="SUPFAM" id="SSF51419">
    <property type="entry name" value="PLP-binding barrel"/>
    <property type="match status" value="1"/>
</dbReference>
<dbReference type="InterPro" id="IPR029066">
    <property type="entry name" value="PLP-binding_barrel"/>
</dbReference>
<dbReference type="GO" id="GO:0008721">
    <property type="term" value="F:D-serine ammonia-lyase activity"/>
    <property type="evidence" value="ECO:0007669"/>
    <property type="project" value="TreeGrafter"/>
</dbReference>
<sequence length="373" mass="40840">MELTQEQIQQLETPCLVIDVELAEKNIRRMQEAADQAGCRLRPHIKTHKMPLFAEMQMKAGASGITCAKVSEAEVMADGGMEDIFIAYPMVGNFRIQRAIELAKRIKRLILTIDSLEGAKALNQAASDQDMILEVRMEIDTGAGRTGVPMDRVVELALALKQMKHLNLTGIFTFKSLILSGKPTEDNMLAAEEEGNMMAEAAMMLKKAGVEIQDISAGSSPTGVQVAQTGLVNEIRPGTYIFDDFMLTKEKVADISEIAVRFYATVVSCQHSDYAVVDGGTKCFPTDVVPGQPPFYYPGYAVVEGDDNLKLSRMNEEHGIITAVNGETGLHMGQVLSLIPIHVCTAVNMQNTVYILENGSLRKQKVDARGMLI</sequence>
<dbReference type="STRING" id="29354.IO98_08700"/>
<name>A0A084JPA5_9FIRM</name>
<dbReference type="InterPro" id="IPR042208">
    <property type="entry name" value="D-ser_dehydrat-like_sf"/>
</dbReference>
<protein>
    <submittedName>
        <fullName evidence="4">Alanine racemase</fullName>
    </submittedName>
</protein>
<dbReference type="Gene3D" id="3.20.20.10">
    <property type="entry name" value="Alanine racemase"/>
    <property type="match status" value="1"/>
</dbReference>
<dbReference type="InterPro" id="IPR051466">
    <property type="entry name" value="D-amino_acid_metab_enzyme"/>
</dbReference>
<dbReference type="Proteomes" id="UP000028525">
    <property type="component" value="Unassembled WGS sequence"/>
</dbReference>
<evidence type="ECO:0000313" key="5">
    <source>
        <dbReference type="Proteomes" id="UP000028525"/>
    </source>
</evidence>
<evidence type="ECO:0000313" key="4">
    <source>
        <dbReference type="EMBL" id="KEZ90789.1"/>
    </source>
</evidence>
<comment type="similarity">
    <text evidence="1">Belongs to the DSD1 family.</text>
</comment>
<organism evidence="4 5">
    <name type="scientific">Lacrimispora celerecrescens</name>
    <dbReference type="NCBI Taxonomy" id="29354"/>
    <lineage>
        <taxon>Bacteria</taxon>
        <taxon>Bacillati</taxon>
        <taxon>Bacillota</taxon>
        <taxon>Clostridia</taxon>
        <taxon>Lachnospirales</taxon>
        <taxon>Lachnospiraceae</taxon>
        <taxon>Lacrimispora</taxon>
    </lineage>
</organism>
<evidence type="ECO:0000256" key="2">
    <source>
        <dbReference type="ARBA" id="ARBA00023239"/>
    </source>
</evidence>
<reference evidence="4 5" key="1">
    <citation type="submission" date="2014-07" db="EMBL/GenBank/DDBJ databases">
        <title>Draft genome of Clostridium celerecrescens 152B isolated from sediments associated with methane hydrate from Krishna Godavari basin.</title>
        <authorList>
            <person name="Honkalas V.S."/>
            <person name="Dabir A.P."/>
            <person name="Arora P."/>
            <person name="Dhakephalkar P.K."/>
        </authorList>
    </citation>
    <scope>NUCLEOTIDE SEQUENCE [LARGE SCALE GENOMIC DNA]</scope>
    <source>
        <strain evidence="4 5">152B</strain>
    </source>
</reference>
<proteinExistence type="inferred from homology"/>
<dbReference type="OrthoDB" id="9788869at2"/>
<keyword evidence="2" id="KW-0456">Lyase</keyword>
<evidence type="ECO:0000256" key="1">
    <source>
        <dbReference type="ARBA" id="ARBA00005323"/>
    </source>
</evidence>
<dbReference type="InterPro" id="IPR026956">
    <property type="entry name" value="D-ser_dehydrat-like_dom"/>
</dbReference>
<dbReference type="GO" id="GO:0036088">
    <property type="term" value="P:D-serine catabolic process"/>
    <property type="evidence" value="ECO:0007669"/>
    <property type="project" value="TreeGrafter"/>
</dbReference>
<keyword evidence="5" id="KW-1185">Reference proteome</keyword>
<dbReference type="RefSeq" id="WP_038280074.1">
    <property type="nucleotide sequence ID" value="NZ_JPME01000010.1"/>
</dbReference>
<gene>
    <name evidence="4" type="ORF">IO98_08700</name>
</gene>
<dbReference type="Pfam" id="PF01168">
    <property type="entry name" value="Ala_racemase_N"/>
    <property type="match status" value="1"/>
</dbReference>
<dbReference type="Pfam" id="PF14031">
    <property type="entry name" value="D-ser_dehydrat"/>
    <property type="match status" value="1"/>
</dbReference>
<feature type="domain" description="D-serine dehydratase-like" evidence="3">
    <location>
        <begin position="259"/>
        <end position="357"/>
    </location>
</feature>